<keyword evidence="1" id="KW-0472">Membrane</keyword>
<feature type="transmembrane region" description="Helical" evidence="1">
    <location>
        <begin position="254"/>
        <end position="276"/>
    </location>
</feature>
<feature type="domain" description="SGNH" evidence="3">
    <location>
        <begin position="316"/>
        <end position="548"/>
    </location>
</feature>
<keyword evidence="4" id="KW-0012">Acyltransferase</keyword>
<dbReference type="EMBL" id="BMLX01000001">
    <property type="protein sequence ID" value="GGP17725.1"/>
    <property type="molecule type" value="Genomic_DNA"/>
</dbReference>
<sequence>MNRFSQSLIAVCTFSSNFFFAFKGGYFDPSAELNPLLHTWSLAVEEQFYVFFPVLLLLMWRFGKRTVLIFLGFIFLASLTLAEVYYPRNPIATFYLLPGRSWELMIGSFTAFYLARARASDSATRLHHMASLLGLLLILFAVFFYNASIPFPSLYTLVPTVGAALIILFSRPETLVGRLLGSPVMVGIGLISYSAYLWHQPLFAFTRIIFLDRPSTALMLILTLVSFMLAYLAWKFVETPFRNRQKFERKTIFINSAAFSLIVVVLGVSGITSNGFENRLPYNSRDLVVFGKTVKFAAIHSTDKSCQNLLGLSEIPEEVCVTNSQHPKILFAGDSHAMALYSSIYGKEFNLDSLLISGYSCPLYPNLSYIPAFKNSYGNTCPAIANEVIKAAKQFDSIKEIILVNYRPDTPDSRYAYYQDGKGISEQKAFEIGNDYMIDRLLETGKKVVYFIDVPHLKNDPRLCLQKLPFSFRPATDPGYPRACSISKEENDEARKTYLAEVSAIKKNHPQILIFDPASFFCKERDCNFKDGDRSLYNDTHHVSVLGSIGILDTMKSDALIGL</sequence>
<dbReference type="Pfam" id="PF19040">
    <property type="entry name" value="SGNH"/>
    <property type="match status" value="1"/>
</dbReference>
<name>A0ABQ2P423_9NEIS</name>
<evidence type="ECO:0000259" key="2">
    <source>
        <dbReference type="Pfam" id="PF01757"/>
    </source>
</evidence>
<proteinExistence type="predicted"/>
<dbReference type="InterPro" id="IPR050879">
    <property type="entry name" value="Acyltransferase_3"/>
</dbReference>
<dbReference type="PANTHER" id="PTHR23028:SF53">
    <property type="entry name" value="ACYL_TRANSF_3 DOMAIN-CONTAINING PROTEIN"/>
    <property type="match status" value="1"/>
</dbReference>
<dbReference type="Pfam" id="PF01757">
    <property type="entry name" value="Acyl_transf_3"/>
    <property type="match status" value="1"/>
</dbReference>
<feature type="transmembrane region" description="Helical" evidence="1">
    <location>
        <begin position="37"/>
        <end position="60"/>
    </location>
</feature>
<feature type="transmembrane region" description="Helical" evidence="1">
    <location>
        <begin position="176"/>
        <end position="196"/>
    </location>
</feature>
<feature type="transmembrane region" description="Helical" evidence="1">
    <location>
        <begin position="151"/>
        <end position="169"/>
    </location>
</feature>
<reference evidence="5" key="1">
    <citation type="journal article" date="2019" name="Int. J. Syst. Evol. Microbiol.">
        <title>The Global Catalogue of Microorganisms (GCM) 10K type strain sequencing project: providing services to taxonomists for standard genome sequencing and annotation.</title>
        <authorList>
            <consortium name="The Broad Institute Genomics Platform"/>
            <consortium name="The Broad Institute Genome Sequencing Center for Infectious Disease"/>
            <person name="Wu L."/>
            <person name="Ma J."/>
        </authorList>
    </citation>
    <scope>NUCLEOTIDE SEQUENCE [LARGE SCALE GENOMIC DNA]</scope>
    <source>
        <strain evidence="5">CGMCC 1.8859</strain>
    </source>
</reference>
<feature type="domain" description="Acyltransferase 3" evidence="2">
    <location>
        <begin position="23"/>
        <end position="234"/>
    </location>
</feature>
<feature type="transmembrane region" description="Helical" evidence="1">
    <location>
        <begin position="67"/>
        <end position="86"/>
    </location>
</feature>
<protein>
    <submittedName>
        <fullName evidence="4">Acyltransferase</fullName>
    </submittedName>
</protein>
<keyword evidence="1" id="KW-1133">Transmembrane helix</keyword>
<evidence type="ECO:0000259" key="3">
    <source>
        <dbReference type="Pfam" id="PF19040"/>
    </source>
</evidence>
<keyword evidence="1" id="KW-0812">Transmembrane</keyword>
<dbReference type="GO" id="GO:0016746">
    <property type="term" value="F:acyltransferase activity"/>
    <property type="evidence" value="ECO:0007669"/>
    <property type="project" value="UniProtKB-KW"/>
</dbReference>
<dbReference type="PANTHER" id="PTHR23028">
    <property type="entry name" value="ACETYLTRANSFERASE"/>
    <property type="match status" value="1"/>
</dbReference>
<keyword evidence="4" id="KW-0808">Transferase</keyword>
<dbReference type="InterPro" id="IPR043968">
    <property type="entry name" value="SGNH"/>
</dbReference>
<keyword evidence="5" id="KW-1185">Reference proteome</keyword>
<dbReference type="Proteomes" id="UP000637267">
    <property type="component" value="Unassembled WGS sequence"/>
</dbReference>
<feature type="transmembrane region" description="Helical" evidence="1">
    <location>
        <begin position="126"/>
        <end position="145"/>
    </location>
</feature>
<organism evidence="4 5">
    <name type="scientific">Silvimonas iriomotensis</name>
    <dbReference type="NCBI Taxonomy" id="449662"/>
    <lineage>
        <taxon>Bacteria</taxon>
        <taxon>Pseudomonadati</taxon>
        <taxon>Pseudomonadota</taxon>
        <taxon>Betaproteobacteria</taxon>
        <taxon>Neisseriales</taxon>
        <taxon>Chitinibacteraceae</taxon>
        <taxon>Silvimonas</taxon>
    </lineage>
</organism>
<evidence type="ECO:0000313" key="5">
    <source>
        <dbReference type="Proteomes" id="UP000637267"/>
    </source>
</evidence>
<dbReference type="InterPro" id="IPR002656">
    <property type="entry name" value="Acyl_transf_3_dom"/>
</dbReference>
<feature type="transmembrane region" description="Helical" evidence="1">
    <location>
        <begin position="92"/>
        <end position="114"/>
    </location>
</feature>
<evidence type="ECO:0000256" key="1">
    <source>
        <dbReference type="SAM" id="Phobius"/>
    </source>
</evidence>
<accession>A0ABQ2P423</accession>
<evidence type="ECO:0000313" key="4">
    <source>
        <dbReference type="EMBL" id="GGP17725.1"/>
    </source>
</evidence>
<feature type="transmembrane region" description="Helical" evidence="1">
    <location>
        <begin position="216"/>
        <end position="234"/>
    </location>
</feature>
<gene>
    <name evidence="4" type="ORF">GCM10010970_01180</name>
</gene>
<comment type="caution">
    <text evidence="4">The sequence shown here is derived from an EMBL/GenBank/DDBJ whole genome shotgun (WGS) entry which is preliminary data.</text>
</comment>